<protein>
    <submittedName>
        <fullName evidence="1">Uncharacterized protein</fullName>
    </submittedName>
</protein>
<sequence length="66" mass="6974">MTAVKILARVLTSRVGPHIELALATEGGEVVKVLATHEQIDMLVDELEDILNSSGAPDPDEPPEAA</sequence>
<proteinExistence type="predicted"/>
<dbReference type="OrthoDB" id="7999442at2"/>
<dbReference type="Proteomes" id="UP000246058">
    <property type="component" value="Chromosome"/>
</dbReference>
<gene>
    <name evidence="1" type="ORF">DK427_13885</name>
</gene>
<dbReference type="EMBL" id="CP029551">
    <property type="protein sequence ID" value="AWN36691.1"/>
    <property type="molecule type" value="Genomic_DNA"/>
</dbReference>
<accession>A0A2U8VTB0</accession>
<name>A0A2U8VTB0_9HYPH</name>
<dbReference type="RefSeq" id="WP_109951780.1">
    <property type="nucleotide sequence ID" value="NZ_CP029551.1"/>
</dbReference>
<evidence type="ECO:0000313" key="1">
    <source>
        <dbReference type="EMBL" id="AWN36691.1"/>
    </source>
</evidence>
<reference evidence="1 2" key="1">
    <citation type="submission" date="2018-05" db="EMBL/GenBank/DDBJ databases">
        <title>Complete Genome Sequence of Methylobacterium sp. 17Sr1-43.</title>
        <authorList>
            <person name="Srinivasan S."/>
        </authorList>
    </citation>
    <scope>NUCLEOTIDE SEQUENCE [LARGE SCALE GENOMIC DNA]</scope>
    <source>
        <strain evidence="1 2">17Sr1-43</strain>
    </source>
</reference>
<keyword evidence="2" id="KW-1185">Reference proteome</keyword>
<evidence type="ECO:0000313" key="2">
    <source>
        <dbReference type="Proteomes" id="UP000246058"/>
    </source>
</evidence>
<dbReference type="KEGG" id="meti:DK427_13885"/>
<dbReference type="AlphaFoldDB" id="A0A2U8VTB0"/>
<organism evidence="1 2">
    <name type="scientific">Methylobacterium radiodurans</name>
    <dbReference type="NCBI Taxonomy" id="2202828"/>
    <lineage>
        <taxon>Bacteria</taxon>
        <taxon>Pseudomonadati</taxon>
        <taxon>Pseudomonadota</taxon>
        <taxon>Alphaproteobacteria</taxon>
        <taxon>Hyphomicrobiales</taxon>
        <taxon>Methylobacteriaceae</taxon>
        <taxon>Methylobacterium</taxon>
    </lineage>
</organism>